<sequence length="158" mass="18604">MYETVALLCCPVLINHGSNTSSLKRSWGILMSLGRFRKKDEFVTSVWLKYAKFEFKNEEIYRARNVYLRAIKNRVKNDNNDDDGLEQLLIAFTEFKEEKAILLEEWLNMESYFGELGDVSLVQAMLPRIKRQRQVAFEDSLAENEEYVDYIFPIESRA</sequence>
<dbReference type="InterPro" id="IPR011990">
    <property type="entry name" value="TPR-like_helical_dom_sf"/>
</dbReference>
<evidence type="ECO:0008006" key="3">
    <source>
        <dbReference type="Google" id="ProtNLM"/>
    </source>
</evidence>
<evidence type="ECO:0000313" key="1">
    <source>
        <dbReference type="EMBL" id="EEF44056.1"/>
    </source>
</evidence>
<dbReference type="Proteomes" id="UP000008311">
    <property type="component" value="Unassembled WGS sequence"/>
</dbReference>
<dbReference type="eggNOG" id="KOG1915">
    <property type="taxonomic scope" value="Eukaryota"/>
</dbReference>
<name>B9RX27_RICCO</name>
<dbReference type="EMBL" id="EQ973826">
    <property type="protein sequence ID" value="EEF44056.1"/>
    <property type="molecule type" value="Genomic_DNA"/>
</dbReference>
<dbReference type="Gene3D" id="1.25.40.10">
    <property type="entry name" value="Tetratricopeptide repeat domain"/>
    <property type="match status" value="1"/>
</dbReference>
<evidence type="ECO:0000313" key="2">
    <source>
        <dbReference type="Proteomes" id="UP000008311"/>
    </source>
</evidence>
<dbReference type="STRING" id="3988.B9RX27"/>
<protein>
    <recommendedName>
        <fullName evidence="3">Crooked neck protein</fullName>
    </recommendedName>
</protein>
<dbReference type="AlphaFoldDB" id="B9RX27"/>
<proteinExistence type="predicted"/>
<organism evidence="1 2">
    <name type="scientific">Ricinus communis</name>
    <name type="common">Castor bean</name>
    <dbReference type="NCBI Taxonomy" id="3988"/>
    <lineage>
        <taxon>Eukaryota</taxon>
        <taxon>Viridiplantae</taxon>
        <taxon>Streptophyta</taxon>
        <taxon>Embryophyta</taxon>
        <taxon>Tracheophyta</taxon>
        <taxon>Spermatophyta</taxon>
        <taxon>Magnoliopsida</taxon>
        <taxon>eudicotyledons</taxon>
        <taxon>Gunneridae</taxon>
        <taxon>Pentapetalae</taxon>
        <taxon>rosids</taxon>
        <taxon>fabids</taxon>
        <taxon>Malpighiales</taxon>
        <taxon>Euphorbiaceae</taxon>
        <taxon>Acalyphoideae</taxon>
        <taxon>Acalypheae</taxon>
        <taxon>Ricinus</taxon>
    </lineage>
</organism>
<gene>
    <name evidence="1" type="ORF">RCOM_0816780</name>
</gene>
<dbReference type="InParanoid" id="B9RX27"/>
<reference evidence="2" key="1">
    <citation type="journal article" date="2010" name="Nat. Biotechnol.">
        <title>Draft genome sequence of the oilseed species Ricinus communis.</title>
        <authorList>
            <person name="Chan A.P."/>
            <person name="Crabtree J."/>
            <person name="Zhao Q."/>
            <person name="Lorenzi H."/>
            <person name="Orvis J."/>
            <person name="Puiu D."/>
            <person name="Melake-Berhan A."/>
            <person name="Jones K.M."/>
            <person name="Redman J."/>
            <person name="Chen G."/>
            <person name="Cahoon E.B."/>
            <person name="Gedil M."/>
            <person name="Stanke M."/>
            <person name="Haas B.J."/>
            <person name="Wortman J.R."/>
            <person name="Fraser-Liggett C.M."/>
            <person name="Ravel J."/>
            <person name="Rabinowicz P.D."/>
        </authorList>
    </citation>
    <scope>NUCLEOTIDE SEQUENCE [LARGE SCALE GENOMIC DNA]</scope>
    <source>
        <strain evidence="2">cv. Hale</strain>
    </source>
</reference>
<accession>B9RX27</accession>
<keyword evidence="2" id="KW-1185">Reference proteome</keyword>